<keyword evidence="6" id="KW-1185">Reference proteome</keyword>
<dbReference type="OrthoDB" id="65569at2759"/>
<dbReference type="InterPro" id="IPR001360">
    <property type="entry name" value="Glyco_hydro_1"/>
</dbReference>
<keyword evidence="3" id="KW-0326">Glycosidase</keyword>
<organism evidence="5 6">
    <name type="scientific">Marssonina brunnea f. sp. multigermtubi (strain MB_m1)</name>
    <name type="common">Marssonina leaf spot fungus</name>
    <dbReference type="NCBI Taxonomy" id="1072389"/>
    <lineage>
        <taxon>Eukaryota</taxon>
        <taxon>Fungi</taxon>
        <taxon>Dikarya</taxon>
        <taxon>Ascomycota</taxon>
        <taxon>Pezizomycotina</taxon>
        <taxon>Leotiomycetes</taxon>
        <taxon>Helotiales</taxon>
        <taxon>Drepanopezizaceae</taxon>
        <taxon>Drepanopeziza</taxon>
    </lineage>
</organism>
<evidence type="ECO:0000313" key="6">
    <source>
        <dbReference type="Proteomes" id="UP000006753"/>
    </source>
</evidence>
<dbReference type="eggNOG" id="KOG0626">
    <property type="taxonomic scope" value="Eukaryota"/>
</dbReference>
<gene>
    <name evidence="5" type="ORF">MBM_07480</name>
</gene>
<dbReference type="EMBL" id="JH921446">
    <property type="protein sequence ID" value="EKD14250.1"/>
    <property type="molecule type" value="Genomic_DNA"/>
</dbReference>
<dbReference type="PANTHER" id="PTHR10353:SF36">
    <property type="entry name" value="LP05116P"/>
    <property type="match status" value="1"/>
</dbReference>
<dbReference type="AlphaFoldDB" id="K1WAG5"/>
<dbReference type="KEGG" id="mbe:MBM_07480"/>
<keyword evidence="2" id="KW-0378">Hydrolase</keyword>
<evidence type="ECO:0000313" key="5">
    <source>
        <dbReference type="EMBL" id="EKD14250.1"/>
    </source>
</evidence>
<dbReference type="STRING" id="1072389.K1WAG5"/>
<evidence type="ECO:0000256" key="3">
    <source>
        <dbReference type="ARBA" id="ARBA00023295"/>
    </source>
</evidence>
<accession>K1WAG5</accession>
<proteinExistence type="inferred from homology"/>
<dbReference type="SUPFAM" id="SSF51445">
    <property type="entry name" value="(Trans)glycosidases"/>
    <property type="match status" value="1"/>
</dbReference>
<dbReference type="GO" id="GO:0008422">
    <property type="term" value="F:beta-glucosidase activity"/>
    <property type="evidence" value="ECO:0007669"/>
    <property type="project" value="TreeGrafter"/>
</dbReference>
<dbReference type="PANTHER" id="PTHR10353">
    <property type="entry name" value="GLYCOSYL HYDROLASE"/>
    <property type="match status" value="1"/>
</dbReference>
<dbReference type="HOGENOM" id="CLU_1180445_0_0_1"/>
<evidence type="ECO:0000256" key="4">
    <source>
        <dbReference type="RuleBase" id="RU003690"/>
    </source>
</evidence>
<sequence>MRGTRSSGRKKRNEVAGVGRGAGRGAGYRAGLELELDLDLDLELTWIGYRAGLELELDLELDLDLDVELDVELIMRIEKKISYRQLHQLQISFSKVDDHFGNLEAPFESKIKETIGPETQSGFVHAMAKAVEGGVDMRGYLAWSLMDNLEWAEGYETRLGVTFVDYEGGQKRHLKKSANILGSCCLFFSFAYPWSLQELGKNSSARYHRSYSEAFEHRHGAYPDPITFLVASGRA</sequence>
<reference evidence="5 6" key="1">
    <citation type="journal article" date="2012" name="BMC Genomics">
        <title>Sequencing the genome of Marssonina brunnea reveals fungus-poplar co-evolution.</title>
        <authorList>
            <person name="Zhu S."/>
            <person name="Cao Y.-Z."/>
            <person name="Jiang C."/>
            <person name="Tan B.-Y."/>
            <person name="Wang Z."/>
            <person name="Feng S."/>
            <person name="Zhang L."/>
            <person name="Su X.-H."/>
            <person name="Brejova B."/>
            <person name="Vinar T."/>
            <person name="Xu M."/>
            <person name="Wang M.-X."/>
            <person name="Zhang S.-G."/>
            <person name="Huang M.-R."/>
            <person name="Wu R."/>
            <person name="Zhou Y."/>
        </authorList>
    </citation>
    <scope>NUCLEOTIDE SEQUENCE [LARGE SCALE GENOMIC DNA]</scope>
    <source>
        <strain evidence="5 6">MB_m1</strain>
    </source>
</reference>
<dbReference type="GO" id="GO:0005975">
    <property type="term" value="P:carbohydrate metabolic process"/>
    <property type="evidence" value="ECO:0007669"/>
    <property type="project" value="InterPro"/>
</dbReference>
<dbReference type="InParanoid" id="K1WAG5"/>
<dbReference type="InterPro" id="IPR017853">
    <property type="entry name" value="GH"/>
</dbReference>
<dbReference type="Pfam" id="PF00232">
    <property type="entry name" value="Glyco_hydro_1"/>
    <property type="match status" value="1"/>
</dbReference>
<protein>
    <submittedName>
        <fullName evidence="5">Beta-galactosidase</fullName>
    </submittedName>
</protein>
<dbReference type="Proteomes" id="UP000006753">
    <property type="component" value="Unassembled WGS sequence"/>
</dbReference>
<dbReference type="Gene3D" id="3.20.20.80">
    <property type="entry name" value="Glycosidases"/>
    <property type="match status" value="1"/>
</dbReference>
<dbReference type="PRINTS" id="PR00131">
    <property type="entry name" value="GLHYDRLASE1"/>
</dbReference>
<evidence type="ECO:0000256" key="1">
    <source>
        <dbReference type="ARBA" id="ARBA00010838"/>
    </source>
</evidence>
<name>K1WAG5_MARBU</name>
<evidence type="ECO:0000256" key="2">
    <source>
        <dbReference type="ARBA" id="ARBA00022801"/>
    </source>
</evidence>
<comment type="similarity">
    <text evidence="1 4">Belongs to the glycosyl hydrolase 1 family.</text>
</comment>